<evidence type="ECO:0000313" key="3">
    <source>
        <dbReference type="EMBL" id="MBD7958961.1"/>
    </source>
</evidence>
<proteinExistence type="predicted"/>
<gene>
    <name evidence="3" type="ORF">H9646_00560</name>
</gene>
<keyword evidence="4" id="KW-1185">Reference proteome</keyword>
<dbReference type="PANTHER" id="PTHR30535:SF34">
    <property type="entry name" value="MOLYBDATE-BINDING PROTEIN MOLA"/>
    <property type="match status" value="1"/>
</dbReference>
<dbReference type="NCBIfam" id="NF038402">
    <property type="entry name" value="TroA_like"/>
    <property type="match status" value="1"/>
</dbReference>
<evidence type="ECO:0000256" key="1">
    <source>
        <dbReference type="ARBA" id="ARBA00022729"/>
    </source>
</evidence>
<feature type="domain" description="Fe/B12 periplasmic-binding" evidence="2">
    <location>
        <begin position="36"/>
        <end position="285"/>
    </location>
</feature>
<organism evidence="3 4">
    <name type="scientific">Comamonas avium</name>
    <dbReference type="NCBI Taxonomy" id="2762231"/>
    <lineage>
        <taxon>Bacteria</taxon>
        <taxon>Pseudomonadati</taxon>
        <taxon>Pseudomonadota</taxon>
        <taxon>Betaproteobacteria</taxon>
        <taxon>Burkholderiales</taxon>
        <taxon>Comamonadaceae</taxon>
        <taxon>Comamonas</taxon>
    </lineage>
</organism>
<dbReference type="InterPro" id="IPR054828">
    <property type="entry name" value="Vit_B12_bind_prot"/>
</dbReference>
<dbReference type="Pfam" id="PF01497">
    <property type="entry name" value="Peripla_BP_2"/>
    <property type="match status" value="1"/>
</dbReference>
<evidence type="ECO:0000313" key="4">
    <source>
        <dbReference type="Proteomes" id="UP000634919"/>
    </source>
</evidence>
<sequence>MVWAAVLGSAHAADVTLDAQKDDRGRPVVMAQPPQRIVSLLPSLTETVCALGACEKLVGVDRYSNWPKTLQTTLPVLGGGLDPNVEAIVALKPDVVLLSNSSRVVERLEALGLRTVALEPRTQADVYRVLHSIGMLLGLPPEQGAEREWQRLQAGVDAAAKSVPAGVQGARVYFEVSRGPYAAGPSSFIGELLTRMHVDNVVPAEMGPFPRLNPEFILRARPDVILMGNYSMQLAHAYPGWASLDAVKHRRVCAFNAEESTTVVRPGPRMDEAARIIARCLAEKAPRRVN</sequence>
<dbReference type="InterPro" id="IPR050902">
    <property type="entry name" value="ABC_Transporter_SBP"/>
</dbReference>
<dbReference type="InterPro" id="IPR002491">
    <property type="entry name" value="ABC_transptr_periplasmic_BD"/>
</dbReference>
<dbReference type="Proteomes" id="UP000634919">
    <property type="component" value="Unassembled WGS sequence"/>
</dbReference>
<dbReference type="Gene3D" id="3.40.50.1980">
    <property type="entry name" value="Nitrogenase molybdenum iron protein domain"/>
    <property type="match status" value="2"/>
</dbReference>
<comment type="caution">
    <text evidence="3">The sequence shown here is derived from an EMBL/GenBank/DDBJ whole genome shotgun (WGS) entry which is preliminary data.</text>
</comment>
<protein>
    <submittedName>
        <fullName evidence="3">ABC transporter substrate-binding protein</fullName>
    </submittedName>
</protein>
<dbReference type="PANTHER" id="PTHR30535">
    <property type="entry name" value="VITAMIN B12-BINDING PROTEIN"/>
    <property type="match status" value="1"/>
</dbReference>
<dbReference type="EMBL" id="JACSQK010000001">
    <property type="protein sequence ID" value="MBD7958961.1"/>
    <property type="molecule type" value="Genomic_DNA"/>
</dbReference>
<keyword evidence="1" id="KW-0732">Signal</keyword>
<name>A0ABR8S660_9BURK</name>
<accession>A0ABR8S660</accession>
<dbReference type="SUPFAM" id="SSF53807">
    <property type="entry name" value="Helical backbone' metal receptor"/>
    <property type="match status" value="1"/>
</dbReference>
<evidence type="ECO:0000259" key="2">
    <source>
        <dbReference type="PROSITE" id="PS50983"/>
    </source>
</evidence>
<dbReference type="PROSITE" id="PS50983">
    <property type="entry name" value="FE_B12_PBP"/>
    <property type="match status" value="1"/>
</dbReference>
<reference evidence="3 4" key="1">
    <citation type="submission" date="2020-08" db="EMBL/GenBank/DDBJ databases">
        <title>A Genomic Blueprint of the Chicken Gut Microbiome.</title>
        <authorList>
            <person name="Gilroy R."/>
            <person name="Ravi A."/>
            <person name="Getino M."/>
            <person name="Pursley I."/>
            <person name="Horton D.L."/>
            <person name="Alikhan N.-F."/>
            <person name="Baker D."/>
            <person name="Gharbi K."/>
            <person name="Hall N."/>
            <person name="Watson M."/>
            <person name="Adriaenssens E.M."/>
            <person name="Foster-Nyarko E."/>
            <person name="Jarju S."/>
            <person name="Secka A."/>
            <person name="Antonio M."/>
            <person name="Oren A."/>
            <person name="Chaudhuri R."/>
            <person name="La Ragione R.M."/>
            <person name="Hildebrand F."/>
            <person name="Pallen M.J."/>
        </authorList>
    </citation>
    <scope>NUCLEOTIDE SEQUENCE [LARGE SCALE GENOMIC DNA]</scope>
    <source>
        <strain evidence="3 4">Sa2CVA6</strain>
    </source>
</reference>